<dbReference type="AlphaFoldDB" id="A0A3R9Y635"/>
<evidence type="ECO:0000256" key="1">
    <source>
        <dbReference type="ARBA" id="ARBA00001561"/>
    </source>
</evidence>
<organism evidence="6 7">
    <name type="scientific">Aquibium carbonis</name>
    <dbReference type="NCBI Taxonomy" id="2495581"/>
    <lineage>
        <taxon>Bacteria</taxon>
        <taxon>Pseudomonadati</taxon>
        <taxon>Pseudomonadota</taxon>
        <taxon>Alphaproteobacteria</taxon>
        <taxon>Hyphomicrobiales</taxon>
        <taxon>Phyllobacteriaceae</taxon>
        <taxon>Aquibium</taxon>
    </lineage>
</organism>
<dbReference type="PANTHER" id="PTHR30404">
    <property type="entry name" value="N-ACETYLMURAMOYL-L-ALANINE AMIDASE"/>
    <property type="match status" value="1"/>
</dbReference>
<evidence type="ECO:0000256" key="4">
    <source>
        <dbReference type="SAM" id="SignalP"/>
    </source>
</evidence>
<evidence type="ECO:0000259" key="5">
    <source>
        <dbReference type="SMART" id="SM00646"/>
    </source>
</evidence>
<dbReference type="EMBL" id="RWKW01000141">
    <property type="protein sequence ID" value="RST80586.1"/>
    <property type="molecule type" value="Genomic_DNA"/>
</dbReference>
<dbReference type="EC" id="3.5.1.28" evidence="2"/>
<evidence type="ECO:0000256" key="3">
    <source>
        <dbReference type="ARBA" id="ARBA00022801"/>
    </source>
</evidence>
<comment type="catalytic activity">
    <reaction evidence="1">
        <text>Hydrolyzes the link between N-acetylmuramoyl residues and L-amino acid residues in certain cell-wall glycopeptides.</text>
        <dbReference type="EC" id="3.5.1.28"/>
    </reaction>
</comment>
<comment type="caution">
    <text evidence="6">The sequence shown here is derived from an EMBL/GenBank/DDBJ whole genome shotgun (WGS) entry which is preliminary data.</text>
</comment>
<dbReference type="SMART" id="SM00646">
    <property type="entry name" value="Ami_3"/>
    <property type="match status" value="1"/>
</dbReference>
<feature type="chain" id="PRO_5018622721" description="N-acetylmuramoyl-L-alanine amidase" evidence="4">
    <location>
        <begin position="35"/>
        <end position="415"/>
    </location>
</feature>
<dbReference type="OrthoDB" id="9806267at2"/>
<dbReference type="SUPFAM" id="SSF53187">
    <property type="entry name" value="Zn-dependent exopeptidases"/>
    <property type="match status" value="1"/>
</dbReference>
<sequence>MQRPQDHGWRVLHRALAGLVVLAALMLAQAGAIAAPDAESPPLRAHAYRMAGDAVRMRVVVEFNREPDVKWFLLRGPHRLVVDLPETSFGFEPDTLDPRGLVTGVRYGNLGTGSSRLIISGKGPFTVENLSLLENENSPGHRMVIDIIADSEAAFERALADQAATTASTVTTAKSDRVGTRERTGKPFTIVIDPGHGGIDGGAKGLGGIAEKDLTLSFSRDLLDRLKATGRFNVFMTRDDDVFLRLDERVRIARQHDADLFVSIHADTINLPSIRGASVYTISEKASDEVARAAAERENRSDSVAGIEITDENPQVADILFDLIRRETHGFSVKFARSLVEQLGKSIELINNPQRAAGFRVLRAPDVPSVLVELGYLSNASDAARLQDPVWRDKAVSSMLEAIEEFATIRVGARG</sequence>
<gene>
    <name evidence="6" type="ORF">EJC49_24505</name>
</gene>
<dbReference type="Gene3D" id="2.60.40.3500">
    <property type="match status" value="1"/>
</dbReference>
<feature type="domain" description="MurNAc-LAA" evidence="5">
    <location>
        <begin position="250"/>
        <end position="404"/>
    </location>
</feature>
<evidence type="ECO:0000256" key="2">
    <source>
        <dbReference type="ARBA" id="ARBA00011901"/>
    </source>
</evidence>
<accession>A0A3R9Y635</accession>
<dbReference type="Pfam" id="PF01520">
    <property type="entry name" value="Amidase_3"/>
    <property type="match status" value="1"/>
</dbReference>
<dbReference type="PANTHER" id="PTHR30404:SF0">
    <property type="entry name" value="N-ACETYLMURAMOYL-L-ALANINE AMIDASE AMIC"/>
    <property type="match status" value="1"/>
</dbReference>
<dbReference type="InterPro" id="IPR021731">
    <property type="entry name" value="AMIN_dom"/>
</dbReference>
<reference evidence="6 7" key="1">
    <citation type="submission" date="2018-12" db="EMBL/GenBank/DDBJ databases">
        <title>Mesorhizobium carbonis sp. nov., isolated from coal mine water.</title>
        <authorList>
            <person name="Xin W."/>
            <person name="Xu Z."/>
            <person name="Xiang F."/>
            <person name="Zhang J."/>
            <person name="Xi L."/>
            <person name="Liu J."/>
        </authorList>
    </citation>
    <scope>NUCLEOTIDE SEQUENCE [LARGE SCALE GENOMIC DNA]</scope>
    <source>
        <strain evidence="6 7">B2.3</strain>
    </source>
</reference>
<name>A0A3R9Y635_9HYPH</name>
<dbReference type="Pfam" id="PF11741">
    <property type="entry name" value="AMIN"/>
    <property type="match status" value="1"/>
</dbReference>
<protein>
    <recommendedName>
        <fullName evidence="2">N-acetylmuramoyl-L-alanine amidase</fullName>
        <ecNumber evidence="2">3.5.1.28</ecNumber>
    </recommendedName>
</protein>
<dbReference type="GO" id="GO:0009253">
    <property type="term" value="P:peptidoglycan catabolic process"/>
    <property type="evidence" value="ECO:0007669"/>
    <property type="project" value="InterPro"/>
</dbReference>
<dbReference type="GO" id="GO:0030288">
    <property type="term" value="C:outer membrane-bounded periplasmic space"/>
    <property type="evidence" value="ECO:0007669"/>
    <property type="project" value="TreeGrafter"/>
</dbReference>
<dbReference type="InterPro" id="IPR002508">
    <property type="entry name" value="MurNAc-LAA_cat"/>
</dbReference>
<keyword evidence="4" id="KW-0732">Signal</keyword>
<dbReference type="RefSeq" id="WP_126702550.1">
    <property type="nucleotide sequence ID" value="NZ_RWKW01000141.1"/>
</dbReference>
<dbReference type="GO" id="GO:0008745">
    <property type="term" value="F:N-acetylmuramoyl-L-alanine amidase activity"/>
    <property type="evidence" value="ECO:0007669"/>
    <property type="project" value="UniProtKB-EC"/>
</dbReference>
<feature type="signal peptide" evidence="4">
    <location>
        <begin position="1"/>
        <end position="34"/>
    </location>
</feature>
<keyword evidence="7" id="KW-1185">Reference proteome</keyword>
<dbReference type="CDD" id="cd02696">
    <property type="entry name" value="MurNAc-LAA"/>
    <property type="match status" value="1"/>
</dbReference>
<dbReference type="InterPro" id="IPR050695">
    <property type="entry name" value="N-acetylmuramoyl_amidase_3"/>
</dbReference>
<proteinExistence type="predicted"/>
<evidence type="ECO:0000313" key="7">
    <source>
        <dbReference type="Proteomes" id="UP000278398"/>
    </source>
</evidence>
<keyword evidence="3" id="KW-0378">Hydrolase</keyword>
<dbReference type="Proteomes" id="UP000278398">
    <property type="component" value="Unassembled WGS sequence"/>
</dbReference>
<dbReference type="Gene3D" id="3.40.630.40">
    <property type="entry name" value="Zn-dependent exopeptidases"/>
    <property type="match status" value="1"/>
</dbReference>
<evidence type="ECO:0000313" key="6">
    <source>
        <dbReference type="EMBL" id="RST80586.1"/>
    </source>
</evidence>